<organism evidence="2 3">
    <name type="scientific">Kushneria indalinina DSM 14324</name>
    <dbReference type="NCBI Taxonomy" id="1122140"/>
    <lineage>
        <taxon>Bacteria</taxon>
        <taxon>Pseudomonadati</taxon>
        <taxon>Pseudomonadota</taxon>
        <taxon>Gammaproteobacteria</taxon>
        <taxon>Oceanospirillales</taxon>
        <taxon>Halomonadaceae</taxon>
        <taxon>Kushneria</taxon>
    </lineage>
</organism>
<dbReference type="InterPro" id="IPR003018">
    <property type="entry name" value="GAF"/>
</dbReference>
<dbReference type="InterPro" id="IPR029016">
    <property type="entry name" value="GAF-like_dom_sf"/>
</dbReference>
<evidence type="ECO:0000313" key="3">
    <source>
        <dbReference type="Proteomes" id="UP000256334"/>
    </source>
</evidence>
<keyword evidence="3" id="KW-1185">Reference proteome</keyword>
<evidence type="ECO:0000259" key="1">
    <source>
        <dbReference type="SMART" id="SM00065"/>
    </source>
</evidence>
<accession>A0A3D9DUY8</accession>
<dbReference type="Gene3D" id="3.30.450.40">
    <property type="match status" value="1"/>
</dbReference>
<dbReference type="Proteomes" id="UP000256334">
    <property type="component" value="Unassembled WGS sequence"/>
</dbReference>
<protein>
    <submittedName>
        <fullName evidence="2">GAF domain-containing protein</fullName>
    </submittedName>
</protein>
<reference evidence="2 3" key="1">
    <citation type="submission" date="2018-07" db="EMBL/GenBank/DDBJ databases">
        <title>Genomic Encyclopedia of Type Strains, Phase IV (KMG-IV): sequencing the most valuable type-strain genomes for metagenomic binning, comparative biology and taxonomic classification.</title>
        <authorList>
            <person name="Goeker M."/>
        </authorList>
    </citation>
    <scope>NUCLEOTIDE SEQUENCE [LARGE SCALE GENOMIC DNA]</scope>
    <source>
        <strain evidence="2 3">DSM 14324</strain>
    </source>
</reference>
<comment type="caution">
    <text evidence="2">The sequence shown here is derived from an EMBL/GenBank/DDBJ whole genome shotgun (WGS) entry which is preliminary data.</text>
</comment>
<feature type="domain" description="GAF" evidence="1">
    <location>
        <begin position="29"/>
        <end position="172"/>
    </location>
</feature>
<dbReference type="PANTHER" id="PTHR43102:SF2">
    <property type="entry name" value="GAF DOMAIN-CONTAINING PROTEIN"/>
    <property type="match status" value="1"/>
</dbReference>
<dbReference type="SMART" id="SM00065">
    <property type="entry name" value="GAF"/>
    <property type="match status" value="1"/>
</dbReference>
<proteinExistence type="predicted"/>
<sequence>MPDGYRRWKRRQEERRLAVLKGLGVLDTPREERFDAITRLLARDFDVPISMISLVDDTRVWFKSEVGLEGIEAVSREVTFCSQAIRASRIMVVEDATRDERFRDSPLVTGEMALRFYAGAVIHSPQREPLGAVCIIDHTPRRMSYRDRGQLIDFAAHVGREMAGVTKAPLQGALERNR</sequence>
<gene>
    <name evidence="2" type="ORF">C8D72_1388</name>
</gene>
<dbReference type="AlphaFoldDB" id="A0A3D9DUY8"/>
<dbReference type="Pfam" id="PF01590">
    <property type="entry name" value="GAF"/>
    <property type="match status" value="1"/>
</dbReference>
<dbReference type="EMBL" id="QRDJ01000007">
    <property type="protein sequence ID" value="REC94562.1"/>
    <property type="molecule type" value="Genomic_DNA"/>
</dbReference>
<dbReference type="SUPFAM" id="SSF55781">
    <property type="entry name" value="GAF domain-like"/>
    <property type="match status" value="1"/>
</dbReference>
<dbReference type="OrthoDB" id="9812358at2"/>
<name>A0A3D9DUY8_9GAMM</name>
<evidence type="ECO:0000313" key="2">
    <source>
        <dbReference type="EMBL" id="REC94562.1"/>
    </source>
</evidence>
<dbReference type="PANTHER" id="PTHR43102">
    <property type="entry name" value="SLR1143 PROTEIN"/>
    <property type="match status" value="1"/>
</dbReference>